<dbReference type="GO" id="GO:0004520">
    <property type="term" value="F:DNA endonuclease activity"/>
    <property type="evidence" value="ECO:0007669"/>
    <property type="project" value="TreeGrafter"/>
</dbReference>
<reference evidence="5" key="1">
    <citation type="submission" date="2022-07" db="EMBL/GenBank/DDBJ databases">
        <title>Phylogenomic reconstructions and comparative analyses of Kickxellomycotina fungi.</title>
        <authorList>
            <person name="Reynolds N.K."/>
            <person name="Stajich J.E."/>
            <person name="Barry K."/>
            <person name="Grigoriev I.V."/>
            <person name="Crous P."/>
            <person name="Smith M.E."/>
        </authorList>
    </citation>
    <scope>NUCLEOTIDE SEQUENCE</scope>
    <source>
        <strain evidence="5">NRRL 1566</strain>
    </source>
</reference>
<dbReference type="InterPro" id="IPR006086">
    <property type="entry name" value="XPG-I_dom"/>
</dbReference>
<dbReference type="InterPro" id="IPR008918">
    <property type="entry name" value="HhH2"/>
</dbReference>
<dbReference type="AlphaFoldDB" id="A0A9W8LZI7"/>
<gene>
    <name evidence="5" type="primary">RAD2</name>
    <name evidence="5" type="ORF">IWW36_002336</name>
</gene>
<feature type="region of interest" description="Disordered" evidence="3">
    <location>
        <begin position="324"/>
        <end position="350"/>
    </location>
</feature>
<dbReference type="CDD" id="cd09868">
    <property type="entry name" value="PIN_XPG_RAD2"/>
    <property type="match status" value="1"/>
</dbReference>
<feature type="region of interest" description="Disordered" evidence="3">
    <location>
        <begin position="153"/>
        <end position="178"/>
    </location>
</feature>
<dbReference type="Pfam" id="PF00867">
    <property type="entry name" value="XPG_I"/>
    <property type="match status" value="1"/>
</dbReference>
<evidence type="ECO:0000313" key="6">
    <source>
        <dbReference type="Proteomes" id="UP001139887"/>
    </source>
</evidence>
<organism evidence="5 6">
    <name type="scientific">Coemansia brasiliensis</name>
    <dbReference type="NCBI Taxonomy" id="2650707"/>
    <lineage>
        <taxon>Eukaryota</taxon>
        <taxon>Fungi</taxon>
        <taxon>Fungi incertae sedis</taxon>
        <taxon>Zoopagomycota</taxon>
        <taxon>Kickxellomycotina</taxon>
        <taxon>Kickxellomycetes</taxon>
        <taxon>Kickxellales</taxon>
        <taxon>Kickxellaceae</taxon>
        <taxon>Coemansia</taxon>
    </lineage>
</organism>
<dbReference type="PANTHER" id="PTHR16171:SF7">
    <property type="entry name" value="DNA REPAIR PROTEIN RAD2"/>
    <property type="match status" value="1"/>
</dbReference>
<evidence type="ECO:0000313" key="5">
    <source>
        <dbReference type="EMBL" id="KAJ2849823.1"/>
    </source>
</evidence>
<dbReference type="Proteomes" id="UP001139887">
    <property type="component" value="Unassembled WGS sequence"/>
</dbReference>
<dbReference type="Gene3D" id="3.40.50.1010">
    <property type="entry name" value="5'-nuclease"/>
    <property type="match status" value="1"/>
</dbReference>
<dbReference type="InterPro" id="IPR036279">
    <property type="entry name" value="5-3_exonuclease_C_sf"/>
</dbReference>
<dbReference type="OrthoDB" id="31113at2759"/>
<accession>A0A9W8LZI7</accession>
<dbReference type="InterPro" id="IPR006084">
    <property type="entry name" value="XPG/Rad2"/>
</dbReference>
<dbReference type="GO" id="GO:0016788">
    <property type="term" value="F:hydrolase activity, acting on ester bonds"/>
    <property type="evidence" value="ECO:0007669"/>
    <property type="project" value="InterPro"/>
</dbReference>
<comment type="caution">
    <text evidence="5">The sequence shown here is derived from an EMBL/GenBank/DDBJ whole genome shotgun (WGS) entry which is preliminary data.</text>
</comment>
<evidence type="ECO:0000259" key="4">
    <source>
        <dbReference type="SMART" id="SM00484"/>
    </source>
</evidence>
<dbReference type="GO" id="GO:0006281">
    <property type="term" value="P:DNA repair"/>
    <property type="evidence" value="ECO:0007669"/>
    <property type="project" value="UniProtKB-ARBA"/>
</dbReference>
<protein>
    <submittedName>
        <fullName evidence="5">DNA repair protein rad2</fullName>
    </submittedName>
</protein>
<keyword evidence="2" id="KW-0539">Nucleus</keyword>
<dbReference type="GO" id="GO:0005634">
    <property type="term" value="C:nucleus"/>
    <property type="evidence" value="ECO:0007669"/>
    <property type="project" value="UniProtKB-SubCell"/>
</dbReference>
<dbReference type="PROSITE" id="PS00842">
    <property type="entry name" value="XPG_2"/>
    <property type="match status" value="1"/>
</dbReference>
<dbReference type="PRINTS" id="PR00853">
    <property type="entry name" value="XPGRADSUPER"/>
</dbReference>
<dbReference type="EMBL" id="JANBUW010000056">
    <property type="protein sequence ID" value="KAJ2849823.1"/>
    <property type="molecule type" value="Genomic_DNA"/>
</dbReference>
<dbReference type="SUPFAM" id="SSF47807">
    <property type="entry name" value="5' to 3' exonuclease, C-terminal subdomain"/>
    <property type="match status" value="1"/>
</dbReference>
<name>A0A9W8LZI7_9FUNG</name>
<evidence type="ECO:0000256" key="2">
    <source>
        <dbReference type="ARBA" id="ARBA00023242"/>
    </source>
</evidence>
<evidence type="ECO:0000256" key="3">
    <source>
        <dbReference type="SAM" id="MobiDB-lite"/>
    </source>
</evidence>
<proteinExistence type="predicted"/>
<dbReference type="SMART" id="SM00279">
    <property type="entry name" value="HhH2"/>
    <property type="match status" value="1"/>
</dbReference>
<feature type="domain" description="XPG-I" evidence="4">
    <location>
        <begin position="602"/>
        <end position="674"/>
    </location>
</feature>
<dbReference type="PANTHER" id="PTHR16171">
    <property type="entry name" value="DNA REPAIR PROTEIN COMPLEMENTING XP-G CELLS-RELATED"/>
    <property type="match status" value="1"/>
</dbReference>
<comment type="subcellular location">
    <subcellularLocation>
        <location evidence="1">Nucleus</location>
    </subcellularLocation>
</comment>
<feature type="region of interest" description="Disordered" evidence="3">
    <location>
        <begin position="506"/>
        <end position="525"/>
    </location>
</feature>
<dbReference type="InterPro" id="IPR029060">
    <property type="entry name" value="PIN-like_dom_sf"/>
</dbReference>
<dbReference type="SUPFAM" id="SSF88723">
    <property type="entry name" value="PIN domain-like"/>
    <property type="match status" value="1"/>
</dbReference>
<sequence>MAHPEDLNQLLALASRESGDIDGVDVDINSAEFKALSPEDQHDLIVALKVKSRQTSHDRLQQMLSSSDTALDFSKQQIDLLVKRNTLTQQWLQVTGNSHRTTSLDKVTVGRVAGERGREYVLTRSDQLEGGWTLKTNDNKENSGTPIMVNSSDAELEEAPSGSEHSFAEEQATQANHGQAADLAAINNHLQAPQVKGNQPEYSMYSQSSSADEVATISSDDESDMDAHLMDLYSECEALDMVSPQQQQLMYQQRLREQREREEQAILDLPASEFLDTWAQLVTQPMLDIDPHLYQNMRTWLVDIAPDELQLISWRTNRRLEKLPDVPLDDSDSDSEANGNIDGSGASAGTNDISLMQAKVSRLSLISNYLSFVQRWHKRHKKAWPSSSEIGAPSVVSDASMASADVISIQSESSADDEEFEMPQVEFSLDQEQPFEETHIKDEDADGSQTYQHIFERVRELAPKEPESYRLPNVIAAKPTTHLDSGSIDEDIPIAEEELYSVAENDDNAVSEHSSSESEDNDLDISDSKQTQLLQDEQDEYARFFGKLKASGDDLSSQPTYGAMRAELESEMQALRMRMRDSKRDASGVEADMVEDIRVLLTLFGIPYITAPMEAEAQCAALIAAQLVDGMITDDSDAFLFASSRATKVYRHFFQKDRYVEMYSAEAVFQDSSLLQRDMVFLACLLGSDYTVGIKNIGPVLAMEALAEFGPSAVDSSADESDEARVIGALRRFREWCDKITEVLPGIELPEELTGSPMRRRLAQVVRKSGVPPSFPNPHVVHAYFQPQIDPSDARFEWGFPKLDMLRQFLAEKLGWSAQKTDETLVPLVRKMVDSKEEGKTQTTLDAFTAPDTRLSSIYDAAGIGHSKRVGAAILSHKQRQTADRM</sequence>
<evidence type="ECO:0000256" key="1">
    <source>
        <dbReference type="ARBA" id="ARBA00004123"/>
    </source>
</evidence>
<keyword evidence="6" id="KW-1185">Reference proteome</keyword>
<dbReference type="Gene3D" id="1.10.150.20">
    <property type="entry name" value="5' to 3' exonuclease, C-terminal subdomain"/>
    <property type="match status" value="1"/>
</dbReference>
<dbReference type="GO" id="GO:0003697">
    <property type="term" value="F:single-stranded DNA binding"/>
    <property type="evidence" value="ECO:0007669"/>
    <property type="project" value="TreeGrafter"/>
</dbReference>
<dbReference type="SMART" id="SM00484">
    <property type="entry name" value="XPGI"/>
    <property type="match status" value="1"/>
</dbReference>
<dbReference type="InterPro" id="IPR019974">
    <property type="entry name" value="XPG_CS"/>
</dbReference>